<gene>
    <name evidence="1" type="ORF">EXIGLDRAFT_783222</name>
</gene>
<evidence type="ECO:0000313" key="2">
    <source>
        <dbReference type="Proteomes" id="UP000077266"/>
    </source>
</evidence>
<organism evidence="1 2">
    <name type="scientific">Exidia glandulosa HHB12029</name>
    <dbReference type="NCBI Taxonomy" id="1314781"/>
    <lineage>
        <taxon>Eukaryota</taxon>
        <taxon>Fungi</taxon>
        <taxon>Dikarya</taxon>
        <taxon>Basidiomycota</taxon>
        <taxon>Agaricomycotina</taxon>
        <taxon>Agaricomycetes</taxon>
        <taxon>Auriculariales</taxon>
        <taxon>Exidiaceae</taxon>
        <taxon>Exidia</taxon>
    </lineage>
</organism>
<sequence length="324" mass="35896">MPPTRPSEAAAQAKATRAAQKEAIKSEVTSLLSMFQDAVQASATKLDMTYEDLQAVTRLTLTEDKKSRPVTLWNACVAYSRDIHPGADWDEVLAEARSVKLRVEATIARPTTADEDAQEECRVVQDLLQQLRTRHDEDKVPVVKTKTQRGISSHVAHAIGRISKELDSLHKAFDVEYAVLLTRGTEASHIRPWVCSSPKADDFFSKRVEKELNDIALSMEGHVVFGAASDIFKGGKPVAARTLVPDALNKQLRELSGDSKAHIPWSKPELLETRYGVRIVGWPSSGENPIPFKPMTMMGHAQARRLHAMVLKGTLRLEKVTSTE</sequence>
<name>A0A166N6W4_EXIGL</name>
<proteinExistence type="predicted"/>
<protein>
    <submittedName>
        <fullName evidence="1">Uncharacterized protein</fullName>
    </submittedName>
</protein>
<keyword evidence="2" id="KW-1185">Reference proteome</keyword>
<reference evidence="1 2" key="1">
    <citation type="journal article" date="2016" name="Mol. Biol. Evol.">
        <title>Comparative Genomics of Early-Diverging Mushroom-Forming Fungi Provides Insights into the Origins of Lignocellulose Decay Capabilities.</title>
        <authorList>
            <person name="Nagy L.G."/>
            <person name="Riley R."/>
            <person name="Tritt A."/>
            <person name="Adam C."/>
            <person name="Daum C."/>
            <person name="Floudas D."/>
            <person name="Sun H."/>
            <person name="Yadav J.S."/>
            <person name="Pangilinan J."/>
            <person name="Larsson K.H."/>
            <person name="Matsuura K."/>
            <person name="Barry K."/>
            <person name="Labutti K."/>
            <person name="Kuo R."/>
            <person name="Ohm R.A."/>
            <person name="Bhattacharya S.S."/>
            <person name="Shirouzu T."/>
            <person name="Yoshinaga Y."/>
            <person name="Martin F.M."/>
            <person name="Grigoriev I.V."/>
            <person name="Hibbett D.S."/>
        </authorList>
    </citation>
    <scope>NUCLEOTIDE SEQUENCE [LARGE SCALE GENOMIC DNA]</scope>
    <source>
        <strain evidence="1 2">HHB12029</strain>
    </source>
</reference>
<dbReference type="EMBL" id="KV426754">
    <property type="protein sequence ID" value="KZV78818.1"/>
    <property type="molecule type" value="Genomic_DNA"/>
</dbReference>
<dbReference type="AlphaFoldDB" id="A0A166N6W4"/>
<accession>A0A166N6W4</accession>
<evidence type="ECO:0000313" key="1">
    <source>
        <dbReference type="EMBL" id="KZV78818.1"/>
    </source>
</evidence>
<dbReference type="OrthoDB" id="2803164at2759"/>
<dbReference type="Proteomes" id="UP000077266">
    <property type="component" value="Unassembled WGS sequence"/>
</dbReference>
<dbReference type="InParanoid" id="A0A166N6W4"/>